<organism evidence="1 2">
    <name type="scientific">Chryseobacterium metallicongregator</name>
    <dbReference type="NCBI Taxonomy" id="3073042"/>
    <lineage>
        <taxon>Bacteria</taxon>
        <taxon>Pseudomonadati</taxon>
        <taxon>Bacteroidota</taxon>
        <taxon>Flavobacteriia</taxon>
        <taxon>Flavobacteriales</taxon>
        <taxon>Weeksellaceae</taxon>
        <taxon>Chryseobacterium group</taxon>
        <taxon>Chryseobacterium</taxon>
    </lineage>
</organism>
<dbReference type="EMBL" id="JAVIXS010000014">
    <property type="protein sequence ID" value="MDR4953522.1"/>
    <property type="molecule type" value="Genomic_DNA"/>
</dbReference>
<reference evidence="1 2" key="1">
    <citation type="submission" date="2023-08" db="EMBL/GenBank/DDBJ databases">
        <authorList>
            <person name="Maltman C."/>
        </authorList>
    </citation>
    <scope>NUCLEOTIDE SEQUENCE [LARGE SCALE GENOMIC DNA]</scope>
    <source>
        <strain evidence="1 2">ES2</strain>
    </source>
</reference>
<evidence type="ECO:0000313" key="2">
    <source>
        <dbReference type="Proteomes" id="UP001260959"/>
    </source>
</evidence>
<keyword evidence="2" id="KW-1185">Reference proteome</keyword>
<dbReference type="Proteomes" id="UP001260959">
    <property type="component" value="Unassembled WGS sequence"/>
</dbReference>
<proteinExistence type="predicted"/>
<sequence>MRQYFLSLAIFLGIIVGAQQKTFCNPINIDYGYTPFEVFSKQGKHRATADPVIVNFKNKLFLFSTNQEGYWYSDDMLDWKFVKRKFLRDNKYTHDLNAPAVWAMKDTLYVYGSTWEQDFPIWKSTNPTKDDWKIAVDTLKVGA</sequence>
<dbReference type="InterPro" id="IPR023296">
    <property type="entry name" value="Glyco_hydro_beta-prop_sf"/>
</dbReference>
<dbReference type="SUPFAM" id="SSF75005">
    <property type="entry name" value="Arabinanase/levansucrase/invertase"/>
    <property type="match status" value="1"/>
</dbReference>
<dbReference type="RefSeq" id="WP_309522562.1">
    <property type="nucleotide sequence ID" value="NZ_JAVIXS010000014.1"/>
</dbReference>
<evidence type="ECO:0000313" key="1">
    <source>
        <dbReference type="EMBL" id="MDR4953522.1"/>
    </source>
</evidence>
<dbReference type="Gene3D" id="2.115.10.20">
    <property type="entry name" value="Glycosyl hydrolase domain, family 43"/>
    <property type="match status" value="1"/>
</dbReference>
<evidence type="ECO:0008006" key="3">
    <source>
        <dbReference type="Google" id="ProtNLM"/>
    </source>
</evidence>
<comment type="caution">
    <text evidence="1">The sequence shown here is derived from an EMBL/GenBank/DDBJ whole genome shotgun (WGS) entry which is preliminary data.</text>
</comment>
<name>A0ABU1E7Z1_9FLAO</name>
<protein>
    <recommendedName>
        <fullName evidence="3">Xylosidase</fullName>
    </recommendedName>
</protein>
<gene>
    <name evidence="1" type="ORF">REB14_15190</name>
</gene>
<accession>A0ABU1E7Z1</accession>